<evidence type="ECO:0000256" key="1">
    <source>
        <dbReference type="ARBA" id="ARBA00023239"/>
    </source>
</evidence>
<dbReference type="CDD" id="cd01292">
    <property type="entry name" value="metallo-dependent_hydrolases"/>
    <property type="match status" value="1"/>
</dbReference>
<reference evidence="3 4" key="1">
    <citation type="journal article" date="2019" name="Front. Microbiol.">
        <title>Ammonia Oxidation by the Arctic Terrestrial Thaumarchaeote Candidatus Nitrosocosmicus arcticus Is Stimulated by Increasing Temperatures.</title>
        <authorList>
            <person name="Alves R.J.E."/>
            <person name="Kerou M."/>
            <person name="Zappe A."/>
            <person name="Bittner R."/>
            <person name="Abby S.S."/>
            <person name="Schmidt H.A."/>
            <person name="Pfeifer K."/>
            <person name="Schleper C."/>
        </authorList>
    </citation>
    <scope>NUCLEOTIDE SEQUENCE [LARGE SCALE GENOMIC DNA]</scope>
    <source>
        <strain evidence="3 4">Kfb</strain>
    </source>
</reference>
<dbReference type="GO" id="GO:0016787">
    <property type="term" value="F:hydrolase activity"/>
    <property type="evidence" value="ECO:0007669"/>
    <property type="project" value="UniProtKB-KW"/>
</dbReference>
<dbReference type="InterPro" id="IPR006680">
    <property type="entry name" value="Amidohydro-rel"/>
</dbReference>
<keyword evidence="1" id="KW-0456">Lyase</keyword>
<dbReference type="Gene3D" id="3.20.20.140">
    <property type="entry name" value="Metal-dependent hydrolases"/>
    <property type="match status" value="1"/>
</dbReference>
<dbReference type="AlphaFoldDB" id="A0A557SUI6"/>
<evidence type="ECO:0000313" key="3">
    <source>
        <dbReference type="EMBL" id="TVP40274.1"/>
    </source>
</evidence>
<name>A0A557SUI6_9ARCH</name>
<comment type="caution">
    <text evidence="3">The sequence shown here is derived from an EMBL/GenBank/DDBJ whole genome shotgun (WGS) entry which is preliminary data.</text>
</comment>
<gene>
    <name evidence="3" type="ORF">NARC_90181</name>
</gene>
<dbReference type="SUPFAM" id="SSF51556">
    <property type="entry name" value="Metallo-dependent hydrolases"/>
    <property type="match status" value="1"/>
</dbReference>
<keyword evidence="4" id="KW-1185">Reference proteome</keyword>
<keyword evidence="3" id="KW-0378">Hydrolase</keyword>
<dbReference type="Proteomes" id="UP000315289">
    <property type="component" value="Unassembled WGS sequence"/>
</dbReference>
<dbReference type="InterPro" id="IPR032466">
    <property type="entry name" value="Metal_Hydrolase"/>
</dbReference>
<protein>
    <submittedName>
        <fullName evidence="3">Metallo-dependent hydrolase</fullName>
    </submittedName>
</protein>
<evidence type="ECO:0000313" key="4">
    <source>
        <dbReference type="Proteomes" id="UP000315289"/>
    </source>
</evidence>
<accession>A0A557SUI6</accession>
<proteinExistence type="predicted"/>
<feature type="domain" description="Amidohydrolase-related" evidence="2">
    <location>
        <begin position="46"/>
        <end position="269"/>
    </location>
</feature>
<dbReference type="PANTHER" id="PTHR21240">
    <property type="entry name" value="2-AMINO-3-CARBOXYLMUCONATE-6-SEMIALDEHYDE DECARBOXYLASE"/>
    <property type="match status" value="1"/>
</dbReference>
<dbReference type="Pfam" id="PF04909">
    <property type="entry name" value="Amidohydro_2"/>
    <property type="match status" value="1"/>
</dbReference>
<dbReference type="PANTHER" id="PTHR21240:SF19">
    <property type="entry name" value="CATALYTIC_ HYDROLASE"/>
    <property type="match status" value="1"/>
</dbReference>
<organism evidence="3 4">
    <name type="scientific">Candidatus Nitrosocosmicus arcticus</name>
    <dbReference type="NCBI Taxonomy" id="2035267"/>
    <lineage>
        <taxon>Archaea</taxon>
        <taxon>Nitrososphaerota</taxon>
        <taxon>Nitrososphaeria</taxon>
        <taxon>Nitrososphaerales</taxon>
        <taxon>Nitrososphaeraceae</taxon>
        <taxon>Candidatus Nitrosocosmicus</taxon>
    </lineage>
</organism>
<evidence type="ECO:0000259" key="2">
    <source>
        <dbReference type="Pfam" id="PF04909"/>
    </source>
</evidence>
<dbReference type="InterPro" id="IPR032465">
    <property type="entry name" value="ACMSD"/>
</dbReference>
<dbReference type="GO" id="GO:0016831">
    <property type="term" value="F:carboxy-lyase activity"/>
    <property type="evidence" value="ECO:0007669"/>
    <property type="project" value="InterPro"/>
</dbReference>
<sequence>MTQTQTIIDCHVHVNGYEGLKNMTLKERIESLSNTMQLNNVDQAIIISSYKINEERPSTGEVLSSVEKYDKIKVVAGYSISNHDEDSIKEYEGYLKNGKIKGLKIYPGYEHYYPYDPKYQKIIDLCIEYDVPLMIHTGDTYTPKGKIRYAHPINVDDVAVDNPELKIIICHLGNPWFLDCQEIIYKNKNVYADISGLVLGDFTEFYEKYLVGKITDFLNYAGEPEYLLYGTDWPISSMKSYLNFVSKLDLNQQERDLIMFKNSQRLFKL</sequence>
<dbReference type="RefSeq" id="WP_222424889.1">
    <property type="nucleotide sequence ID" value="NZ_ML675585.1"/>
</dbReference>
<dbReference type="EMBL" id="VOAH01000009">
    <property type="protein sequence ID" value="TVP40274.1"/>
    <property type="molecule type" value="Genomic_DNA"/>
</dbReference>